<accession>A0A1V9G268</accession>
<comment type="caution">
    <text evidence="1">The sequence shown here is derived from an EMBL/GenBank/DDBJ whole genome shotgun (WGS) entry which is preliminary data.</text>
</comment>
<gene>
    <name evidence="1" type="ORF">A3860_17990</name>
</gene>
<name>A0A1V9G268_9BACT</name>
<evidence type="ECO:0000313" key="1">
    <source>
        <dbReference type="EMBL" id="OQP64654.1"/>
    </source>
</evidence>
<protein>
    <recommendedName>
        <fullName evidence="3">DUF922 domain-containing protein</fullName>
    </recommendedName>
</protein>
<dbReference type="Pfam" id="PF06037">
    <property type="entry name" value="DUF922"/>
    <property type="match status" value="1"/>
</dbReference>
<dbReference type="InterPro" id="IPR010321">
    <property type="entry name" value="DUF922"/>
</dbReference>
<keyword evidence="2" id="KW-1185">Reference proteome</keyword>
<dbReference type="EMBL" id="LVYD01000041">
    <property type="protein sequence ID" value="OQP64654.1"/>
    <property type="molecule type" value="Genomic_DNA"/>
</dbReference>
<dbReference type="STRING" id="1703345.A3860_17990"/>
<dbReference type="Proteomes" id="UP000192796">
    <property type="component" value="Unassembled WGS sequence"/>
</dbReference>
<sequence length="183" mass="21430">MSKTVFSLLLLCIAIQLNNLIPWSASRKLDWSDFKGTPDPHSNNAALTSSNINIDFGYDEKGFQYTIKCNFDMNRSWVRIKNNDVLAHEQGHFDIAEIYARKLNKLMKGYHFNAKTAGTDVNQLYENTMKQHRQTQVQYDEETDYSRNRPKQQEWLKKIADDLKSLDEFSHYQQEIKSPHGNH</sequence>
<reference evidence="1 2" key="1">
    <citation type="submission" date="2016-03" db="EMBL/GenBank/DDBJ databases">
        <title>Niastella vici sp. nov., isolated from farmland soil.</title>
        <authorList>
            <person name="Chen L."/>
            <person name="Wang D."/>
            <person name="Yang S."/>
            <person name="Wang G."/>
        </authorList>
    </citation>
    <scope>NUCLEOTIDE SEQUENCE [LARGE SCALE GENOMIC DNA]</scope>
    <source>
        <strain evidence="1 2">DJ57</strain>
    </source>
</reference>
<dbReference type="AlphaFoldDB" id="A0A1V9G268"/>
<proteinExistence type="predicted"/>
<dbReference type="OrthoDB" id="5431540at2"/>
<organism evidence="1 2">
    <name type="scientific">Niastella vici</name>
    <dbReference type="NCBI Taxonomy" id="1703345"/>
    <lineage>
        <taxon>Bacteria</taxon>
        <taxon>Pseudomonadati</taxon>
        <taxon>Bacteroidota</taxon>
        <taxon>Chitinophagia</taxon>
        <taxon>Chitinophagales</taxon>
        <taxon>Chitinophagaceae</taxon>
        <taxon>Niastella</taxon>
    </lineage>
</organism>
<dbReference type="RefSeq" id="WP_158085191.1">
    <property type="nucleotide sequence ID" value="NZ_LVYD01000041.1"/>
</dbReference>
<evidence type="ECO:0008006" key="3">
    <source>
        <dbReference type="Google" id="ProtNLM"/>
    </source>
</evidence>
<evidence type="ECO:0000313" key="2">
    <source>
        <dbReference type="Proteomes" id="UP000192796"/>
    </source>
</evidence>